<sequence length="333" mass="38185">MRWMQVRTKTEKTIAEYTSRVITMAKRINCPHDSPQFPDELLNQLLVEKPSISKATWFKKKASLLYYFEQLNRLDLKEQLQGISPDGSLTKTDRTSGQKKKSLTEVEESSIREELETMAKDFSSWGKHLLAFTECILLTGMRPIELNSAAVYENVEEFRRAGYDPKAYSGSWPMLHVHNGKQTNGRSFGEKRHLDLSYLNKKQLLFIKIALIYAHDLKTPNGHSVDYTKFYNALRQAFARVINKLFNGRSRHISLYTYRHQCIADMKSDNSYSLQQIAAIVGHGNDLTATEHYGRKRSGRSRGEKVKANEVDVSKVRPLMASKLSKLTGPNFV</sequence>
<dbReference type="SUPFAM" id="SSF56349">
    <property type="entry name" value="DNA breaking-rejoining enzymes"/>
    <property type="match status" value="1"/>
</dbReference>
<dbReference type="InterPro" id="IPR011010">
    <property type="entry name" value="DNA_brk_join_enz"/>
</dbReference>
<dbReference type="EMBL" id="JABBXD010000015">
    <property type="protein sequence ID" value="MBD3587551.1"/>
    <property type="molecule type" value="Genomic_DNA"/>
</dbReference>
<feature type="region of interest" description="Disordered" evidence="2">
    <location>
        <begin position="85"/>
        <end position="105"/>
    </location>
</feature>
<organism evidence="3 4">
    <name type="scientific">Salinimonas profundi</name>
    <dbReference type="NCBI Taxonomy" id="2729140"/>
    <lineage>
        <taxon>Bacteria</taxon>
        <taxon>Pseudomonadati</taxon>
        <taxon>Pseudomonadota</taxon>
        <taxon>Gammaproteobacteria</taxon>
        <taxon>Alteromonadales</taxon>
        <taxon>Alteromonadaceae</taxon>
        <taxon>Alteromonas/Salinimonas group</taxon>
        <taxon>Salinimonas</taxon>
    </lineage>
</organism>
<gene>
    <name evidence="3" type="ORF">HHX48_17570</name>
</gene>
<proteinExistence type="predicted"/>
<evidence type="ECO:0000256" key="2">
    <source>
        <dbReference type="SAM" id="MobiDB-lite"/>
    </source>
</evidence>
<evidence type="ECO:0000313" key="3">
    <source>
        <dbReference type="EMBL" id="MBD3587551.1"/>
    </source>
</evidence>
<dbReference type="InterPro" id="IPR013762">
    <property type="entry name" value="Integrase-like_cat_sf"/>
</dbReference>
<feature type="region of interest" description="Disordered" evidence="2">
    <location>
        <begin position="290"/>
        <end position="309"/>
    </location>
</feature>
<dbReference type="Gene3D" id="1.10.443.10">
    <property type="entry name" value="Intergrase catalytic core"/>
    <property type="match status" value="1"/>
</dbReference>
<keyword evidence="4" id="KW-1185">Reference proteome</keyword>
<evidence type="ECO:0000313" key="4">
    <source>
        <dbReference type="Proteomes" id="UP000624419"/>
    </source>
</evidence>
<protein>
    <submittedName>
        <fullName evidence="3">Site-specific integrase</fullName>
    </submittedName>
</protein>
<name>A0ABR8LMX5_9ALTE</name>
<keyword evidence="1" id="KW-0233">DNA recombination</keyword>
<dbReference type="RefSeq" id="WP_191026605.1">
    <property type="nucleotide sequence ID" value="NZ_JABBXD010000015.1"/>
</dbReference>
<evidence type="ECO:0000256" key="1">
    <source>
        <dbReference type="ARBA" id="ARBA00023172"/>
    </source>
</evidence>
<comment type="caution">
    <text evidence="3">The sequence shown here is derived from an EMBL/GenBank/DDBJ whole genome shotgun (WGS) entry which is preliminary data.</text>
</comment>
<dbReference type="Proteomes" id="UP000624419">
    <property type="component" value="Unassembled WGS sequence"/>
</dbReference>
<accession>A0ABR8LMX5</accession>
<reference evidence="3 4" key="1">
    <citation type="submission" date="2020-04" db="EMBL/GenBank/DDBJ databases">
        <title>Salinimonas sp. HHU 13199.</title>
        <authorList>
            <person name="Cui X."/>
            <person name="Zhang D."/>
        </authorList>
    </citation>
    <scope>NUCLEOTIDE SEQUENCE [LARGE SCALE GENOMIC DNA]</scope>
    <source>
        <strain evidence="3 4">HHU 13199</strain>
    </source>
</reference>